<proteinExistence type="inferred from homology"/>
<comment type="cofactor">
    <cofactor evidence="1">
        <name>[4Fe-4S] cluster</name>
        <dbReference type="ChEBI" id="CHEBI:49883"/>
    </cofactor>
</comment>
<dbReference type="CDD" id="cd21120">
    <property type="entry name" value="SPASM_anSME"/>
    <property type="match status" value="1"/>
</dbReference>
<dbReference type="PROSITE" id="PS51918">
    <property type="entry name" value="RADICAL_SAM"/>
    <property type="match status" value="1"/>
</dbReference>
<dbReference type="NCBIfam" id="TIGR04085">
    <property type="entry name" value="rSAM_more_4Fe4S"/>
    <property type="match status" value="1"/>
</dbReference>
<dbReference type="SFLD" id="SFLDS00029">
    <property type="entry name" value="Radical_SAM"/>
    <property type="match status" value="1"/>
</dbReference>
<keyword evidence="4" id="KW-0479">Metal-binding</keyword>
<dbReference type="InterPro" id="IPR034491">
    <property type="entry name" value="Anaerob_Ser_sulfatase-maturase"/>
</dbReference>
<dbReference type="NCBIfam" id="TIGR03942">
    <property type="entry name" value="sulfatase_rSAM"/>
    <property type="match status" value="1"/>
</dbReference>
<reference evidence="9 10" key="1">
    <citation type="submission" date="2018-01" db="EMBL/GenBank/DDBJ databases">
        <title>Complete and assembled Genome of Pantoea calida DSM22759T.</title>
        <authorList>
            <person name="Stevens M.J.A."/>
            <person name="Zurfluh K."/>
            <person name="Stephan R."/>
        </authorList>
    </citation>
    <scope>NUCLEOTIDE SEQUENCE [LARGE SCALE GENOMIC DNA]</scope>
    <source>
        <strain evidence="9 10">DSM 22759</strain>
    </source>
</reference>
<dbReference type="RefSeq" id="WP_038625350.1">
    <property type="nucleotide sequence ID" value="NZ_CP026378.1"/>
</dbReference>
<keyword evidence="2" id="KW-0004">4Fe-4S</keyword>
<dbReference type="SFLD" id="SFLDG01067">
    <property type="entry name" value="SPASM/twitch_domain_containing"/>
    <property type="match status" value="1"/>
</dbReference>
<evidence type="ECO:0000256" key="4">
    <source>
        <dbReference type="ARBA" id="ARBA00022723"/>
    </source>
</evidence>
<protein>
    <submittedName>
        <fullName evidence="9">Anaerobic sulfatase maturase</fullName>
    </submittedName>
</protein>
<evidence type="ECO:0000313" key="10">
    <source>
        <dbReference type="Proteomes" id="UP000237673"/>
    </source>
</evidence>
<name>A0ABN5HG97_9GAMM</name>
<evidence type="ECO:0000256" key="7">
    <source>
        <dbReference type="ARBA" id="ARBA00023601"/>
    </source>
</evidence>
<evidence type="ECO:0000256" key="2">
    <source>
        <dbReference type="ARBA" id="ARBA00022485"/>
    </source>
</evidence>
<gene>
    <name evidence="9" type="ORF">C2E16_13280</name>
</gene>
<dbReference type="InterPro" id="IPR023885">
    <property type="entry name" value="4Fe4S-binding_SPASM_dom"/>
</dbReference>
<evidence type="ECO:0000256" key="1">
    <source>
        <dbReference type="ARBA" id="ARBA00001966"/>
    </source>
</evidence>
<dbReference type="InterPro" id="IPR007197">
    <property type="entry name" value="rSAM"/>
</dbReference>
<dbReference type="SFLD" id="SFLDG01384">
    <property type="entry name" value="thioether_bond_formation_requi"/>
    <property type="match status" value="1"/>
</dbReference>
<sequence>MVVADCHVMAKPSGAVCNIDCTYCFYLEKAALYPERNKNWRMTDETLEQFIRQHIAAQRDEQINFAWQGGEPTLMGLSFFQRVVALCKQYANGRRMTHTLQTNGILLNEAWAAFFAEENFLIGLSLDGPAHLHNQYRVNRAGKGTHAQTMAAMALLKAHKVEFNTLTVVGKHNVDHAREVYDFLLAAGSRYIQFIPLVERISINASSRLKLVMPGESAATLAPWTVPAWQYGEFLNQIFDVWVRRDVDRVYVQMFDLALAAWMGQPPVLCVHAETCGHAFALEANGDLYNCDHYVYPEHLLGNIHQQSIQAMNNSERAIVFGEAKRERLTADCRRCDYRFACHGGCPKHRFAVSPSGLPSHNYLCAGYQHFFQHISRYMNVWRELLAQGYPPSAIMPWLAQNTPKAAEAVGRNDLCPCGSGKKYKRCCG</sequence>
<dbReference type="Pfam" id="PF13186">
    <property type="entry name" value="SPASM"/>
    <property type="match status" value="1"/>
</dbReference>
<dbReference type="SUPFAM" id="SSF102114">
    <property type="entry name" value="Radical SAM enzymes"/>
    <property type="match status" value="1"/>
</dbReference>
<dbReference type="Gene3D" id="3.10.450.50">
    <property type="match status" value="1"/>
</dbReference>
<dbReference type="PANTHER" id="PTHR43273:SF3">
    <property type="entry name" value="ANAEROBIC SULFATASE-MATURATING ENZYME HOMOLOG ASLB-RELATED"/>
    <property type="match status" value="1"/>
</dbReference>
<dbReference type="InterPro" id="IPR004027">
    <property type="entry name" value="SEC_C_motif"/>
</dbReference>
<dbReference type="GeneID" id="84633742"/>
<dbReference type="PANTHER" id="PTHR43273">
    <property type="entry name" value="ANAEROBIC SULFATASE-MATURATING ENZYME HOMOLOG ASLB-RELATED"/>
    <property type="match status" value="1"/>
</dbReference>
<dbReference type="EMBL" id="CP026378">
    <property type="protein sequence ID" value="AUY25787.1"/>
    <property type="molecule type" value="Genomic_DNA"/>
</dbReference>
<dbReference type="SFLD" id="SFLDF00285">
    <property type="entry name" value="anaerobic_Ser-type_sulfatase-m"/>
    <property type="match status" value="1"/>
</dbReference>
<keyword evidence="3" id="KW-0949">S-adenosyl-L-methionine</keyword>
<evidence type="ECO:0000256" key="3">
    <source>
        <dbReference type="ARBA" id="ARBA00022691"/>
    </source>
</evidence>
<dbReference type="Gene3D" id="3.20.20.70">
    <property type="entry name" value="Aldolase class I"/>
    <property type="match status" value="1"/>
</dbReference>
<dbReference type="SFLD" id="SFLDG01072">
    <property type="entry name" value="dehydrogenase_like"/>
    <property type="match status" value="1"/>
</dbReference>
<accession>A0ABN5HG97</accession>
<dbReference type="Pfam" id="PF02810">
    <property type="entry name" value="SEC-C"/>
    <property type="match status" value="1"/>
</dbReference>
<dbReference type="Pfam" id="PF04055">
    <property type="entry name" value="Radical_SAM"/>
    <property type="match status" value="1"/>
</dbReference>
<feature type="domain" description="Radical SAM core" evidence="8">
    <location>
        <begin position="1"/>
        <end position="244"/>
    </location>
</feature>
<comment type="similarity">
    <text evidence="7">Belongs to the radical SAM superfamily. Anaerobic sulfatase-maturating enzyme family.</text>
</comment>
<dbReference type="CDD" id="cd01335">
    <property type="entry name" value="Radical_SAM"/>
    <property type="match status" value="1"/>
</dbReference>
<organism evidence="9 10">
    <name type="scientific">Mixta calida</name>
    <dbReference type="NCBI Taxonomy" id="665913"/>
    <lineage>
        <taxon>Bacteria</taxon>
        <taxon>Pseudomonadati</taxon>
        <taxon>Pseudomonadota</taxon>
        <taxon>Gammaproteobacteria</taxon>
        <taxon>Enterobacterales</taxon>
        <taxon>Erwiniaceae</taxon>
        <taxon>Mixta</taxon>
    </lineage>
</organism>
<dbReference type="InterPro" id="IPR047207">
    <property type="entry name" value="SPASM_anSME"/>
</dbReference>
<keyword evidence="6" id="KW-0411">Iron-sulfur</keyword>
<dbReference type="SFLD" id="SFLDG01386">
    <property type="entry name" value="main_SPASM_domain-containing"/>
    <property type="match status" value="1"/>
</dbReference>
<dbReference type="Proteomes" id="UP000237673">
    <property type="component" value="Chromosome"/>
</dbReference>
<evidence type="ECO:0000256" key="5">
    <source>
        <dbReference type="ARBA" id="ARBA00023004"/>
    </source>
</evidence>
<dbReference type="InterPro" id="IPR013785">
    <property type="entry name" value="Aldolase_TIM"/>
</dbReference>
<dbReference type="InterPro" id="IPR058240">
    <property type="entry name" value="rSAM_sf"/>
</dbReference>
<evidence type="ECO:0000313" key="9">
    <source>
        <dbReference type="EMBL" id="AUY25787.1"/>
    </source>
</evidence>
<dbReference type="SUPFAM" id="SSF103642">
    <property type="entry name" value="Sec-C motif"/>
    <property type="match status" value="1"/>
</dbReference>
<evidence type="ECO:0000259" key="8">
    <source>
        <dbReference type="PROSITE" id="PS51918"/>
    </source>
</evidence>
<keyword evidence="5" id="KW-0408">Iron</keyword>
<dbReference type="InterPro" id="IPR023867">
    <property type="entry name" value="Sulphatase_maturase_rSAM"/>
</dbReference>
<keyword evidence="10" id="KW-1185">Reference proteome</keyword>
<evidence type="ECO:0000256" key="6">
    <source>
        <dbReference type="ARBA" id="ARBA00023014"/>
    </source>
</evidence>